<feature type="non-terminal residue" evidence="1">
    <location>
        <position position="1"/>
    </location>
</feature>
<organism evidence="1 2">
    <name type="scientific">Colletotrichum phormii</name>
    <dbReference type="NCBI Taxonomy" id="359342"/>
    <lineage>
        <taxon>Eukaryota</taxon>
        <taxon>Fungi</taxon>
        <taxon>Dikarya</taxon>
        <taxon>Ascomycota</taxon>
        <taxon>Pezizomycotina</taxon>
        <taxon>Sordariomycetes</taxon>
        <taxon>Hypocreomycetidae</taxon>
        <taxon>Glomerellales</taxon>
        <taxon>Glomerellaceae</taxon>
        <taxon>Colletotrichum</taxon>
        <taxon>Colletotrichum acutatum species complex</taxon>
    </lineage>
</organism>
<comment type="caution">
    <text evidence="1">The sequence shown here is derived from an EMBL/GenBank/DDBJ whole genome shotgun (WGS) entry which is preliminary data.</text>
</comment>
<dbReference type="AlphaFoldDB" id="A0AAI9ZEX8"/>
<sequence length="79" mass="8564">ACRSSAFIGEVDGSTILKYPLKPGGDLTRLELEHKILTILVGQHPRIIGHKGFKETGLYLERAVNGTIFDCLTASDIPA</sequence>
<feature type="non-terminal residue" evidence="1">
    <location>
        <position position="79"/>
    </location>
</feature>
<gene>
    <name evidence="1" type="ORF">BDP81DRAFT_507790</name>
</gene>
<dbReference type="EMBL" id="JAHMHQ010000036">
    <property type="protein sequence ID" value="KAK1622330.1"/>
    <property type="molecule type" value="Genomic_DNA"/>
</dbReference>
<reference evidence="1" key="1">
    <citation type="submission" date="2021-06" db="EMBL/GenBank/DDBJ databases">
        <title>Comparative genomics, transcriptomics and evolutionary studies reveal genomic signatures of adaptation to plant cell wall in hemibiotrophic fungi.</title>
        <authorList>
            <consortium name="DOE Joint Genome Institute"/>
            <person name="Baroncelli R."/>
            <person name="Diaz J.F."/>
            <person name="Benocci T."/>
            <person name="Peng M."/>
            <person name="Battaglia E."/>
            <person name="Haridas S."/>
            <person name="Andreopoulos W."/>
            <person name="Labutti K."/>
            <person name="Pangilinan J."/>
            <person name="Floch G.L."/>
            <person name="Makela M.R."/>
            <person name="Henrissat B."/>
            <person name="Grigoriev I.V."/>
            <person name="Crouch J.A."/>
            <person name="De Vries R.P."/>
            <person name="Sukno S.A."/>
            <person name="Thon M.R."/>
        </authorList>
    </citation>
    <scope>NUCLEOTIDE SEQUENCE</scope>
    <source>
        <strain evidence="1">CBS 102054</strain>
    </source>
</reference>
<dbReference type="Proteomes" id="UP001243989">
    <property type="component" value="Unassembled WGS sequence"/>
</dbReference>
<evidence type="ECO:0000313" key="2">
    <source>
        <dbReference type="Proteomes" id="UP001243989"/>
    </source>
</evidence>
<accession>A0AAI9ZEX8</accession>
<dbReference type="RefSeq" id="XP_060438325.1">
    <property type="nucleotide sequence ID" value="XM_060595691.1"/>
</dbReference>
<dbReference type="GeneID" id="85480553"/>
<proteinExistence type="predicted"/>
<evidence type="ECO:0000313" key="1">
    <source>
        <dbReference type="EMBL" id="KAK1622330.1"/>
    </source>
</evidence>
<protein>
    <submittedName>
        <fullName evidence="1">Uncharacterized protein</fullName>
    </submittedName>
</protein>
<name>A0AAI9ZEX8_9PEZI</name>
<keyword evidence="2" id="KW-1185">Reference proteome</keyword>